<dbReference type="STRING" id="113562.SAMN04489716_2823"/>
<feature type="transmembrane region" description="Helical" evidence="1">
    <location>
        <begin position="43"/>
        <end position="62"/>
    </location>
</feature>
<sequence length="66" mass="7501">MTTIEETDKRQTRRRYEVAGWVVAIVAGVVLRLLGNTEPALDHWYVQFGALLLIVAAFEVFAHTRT</sequence>
<evidence type="ECO:0000256" key="1">
    <source>
        <dbReference type="SAM" id="Phobius"/>
    </source>
</evidence>
<keyword evidence="3" id="KW-1185">Reference proteome</keyword>
<keyword evidence="1" id="KW-1133">Transmembrane helix</keyword>
<accession>A0A1H1YEL9</accession>
<feature type="transmembrane region" description="Helical" evidence="1">
    <location>
        <begin position="18"/>
        <end position="37"/>
    </location>
</feature>
<protein>
    <submittedName>
        <fullName evidence="2">Uncharacterized protein</fullName>
    </submittedName>
</protein>
<dbReference type="Proteomes" id="UP000198688">
    <property type="component" value="Chromosome I"/>
</dbReference>
<dbReference type="AlphaFoldDB" id="A0A1H1YEL9"/>
<name>A0A1H1YEL9_9ACTN</name>
<keyword evidence="1" id="KW-0812">Transmembrane</keyword>
<organism evidence="2 3">
    <name type="scientific">Actinoplanes derwentensis</name>
    <dbReference type="NCBI Taxonomy" id="113562"/>
    <lineage>
        <taxon>Bacteria</taxon>
        <taxon>Bacillati</taxon>
        <taxon>Actinomycetota</taxon>
        <taxon>Actinomycetes</taxon>
        <taxon>Micromonosporales</taxon>
        <taxon>Micromonosporaceae</taxon>
        <taxon>Actinoplanes</taxon>
    </lineage>
</organism>
<keyword evidence="1" id="KW-0472">Membrane</keyword>
<evidence type="ECO:0000313" key="3">
    <source>
        <dbReference type="Proteomes" id="UP000198688"/>
    </source>
</evidence>
<dbReference type="EMBL" id="LT629758">
    <property type="protein sequence ID" value="SDT19890.1"/>
    <property type="molecule type" value="Genomic_DNA"/>
</dbReference>
<dbReference type="RefSeq" id="WP_092544907.1">
    <property type="nucleotide sequence ID" value="NZ_BOMJ01000001.1"/>
</dbReference>
<proteinExistence type="predicted"/>
<reference evidence="2 3" key="1">
    <citation type="submission" date="2016-10" db="EMBL/GenBank/DDBJ databases">
        <authorList>
            <person name="de Groot N.N."/>
        </authorList>
    </citation>
    <scope>NUCLEOTIDE SEQUENCE [LARGE SCALE GENOMIC DNA]</scope>
    <source>
        <strain evidence="2 3">DSM 43941</strain>
    </source>
</reference>
<evidence type="ECO:0000313" key="2">
    <source>
        <dbReference type="EMBL" id="SDT19890.1"/>
    </source>
</evidence>
<gene>
    <name evidence="2" type="ORF">SAMN04489716_2823</name>
</gene>